<keyword evidence="5" id="KW-1185">Reference proteome</keyword>
<keyword evidence="2" id="KW-0560">Oxidoreductase</keyword>
<accession>W4LAY6</accession>
<dbReference type="PANTHER" id="PTHR30466">
    <property type="entry name" value="FLAVIN REDUCTASE"/>
    <property type="match status" value="1"/>
</dbReference>
<dbReference type="InterPro" id="IPR050268">
    <property type="entry name" value="NADH-dep_flavin_reductase"/>
</dbReference>
<dbReference type="InterPro" id="IPR002563">
    <property type="entry name" value="Flavin_Rdtase-like_dom"/>
</dbReference>
<reference evidence="4 5" key="1">
    <citation type="journal article" date="2014" name="Nature">
        <title>An environmental bacterial taxon with a large and distinct metabolic repertoire.</title>
        <authorList>
            <person name="Wilson M.C."/>
            <person name="Mori T."/>
            <person name="Ruckert C."/>
            <person name="Uria A.R."/>
            <person name="Helf M.J."/>
            <person name="Takada K."/>
            <person name="Gernert C."/>
            <person name="Steffens U.A."/>
            <person name="Heycke N."/>
            <person name="Schmitt S."/>
            <person name="Rinke C."/>
            <person name="Helfrich E.J."/>
            <person name="Brachmann A.O."/>
            <person name="Gurgui C."/>
            <person name="Wakimoto T."/>
            <person name="Kracht M."/>
            <person name="Crusemann M."/>
            <person name="Hentschel U."/>
            <person name="Abe I."/>
            <person name="Matsunaga S."/>
            <person name="Kalinowski J."/>
            <person name="Takeyama H."/>
            <person name="Piel J."/>
        </authorList>
    </citation>
    <scope>NUCLEOTIDE SEQUENCE [LARGE SCALE GENOMIC DNA]</scope>
    <source>
        <strain evidence="5">TSY1</strain>
    </source>
</reference>
<dbReference type="SMART" id="SM00903">
    <property type="entry name" value="Flavin_Reduct"/>
    <property type="match status" value="1"/>
</dbReference>
<dbReference type="GO" id="GO:0042602">
    <property type="term" value="F:riboflavin reductase (NADPH) activity"/>
    <property type="evidence" value="ECO:0007669"/>
    <property type="project" value="TreeGrafter"/>
</dbReference>
<evidence type="ECO:0000313" key="5">
    <source>
        <dbReference type="Proteomes" id="UP000019141"/>
    </source>
</evidence>
<dbReference type="EMBL" id="AZHW01000940">
    <property type="protein sequence ID" value="ETW95243.1"/>
    <property type="molecule type" value="Genomic_DNA"/>
</dbReference>
<protein>
    <recommendedName>
        <fullName evidence="3">Flavin reductase like domain-containing protein</fullName>
    </recommendedName>
</protein>
<dbReference type="AlphaFoldDB" id="W4LAY6"/>
<dbReference type="HOGENOM" id="CLU_059021_1_0_7"/>
<gene>
    <name evidence="4" type="ORF">ETSY1_31455</name>
</gene>
<dbReference type="InterPro" id="IPR012349">
    <property type="entry name" value="Split_barrel_FMN-bd"/>
</dbReference>
<dbReference type="Proteomes" id="UP000019141">
    <property type="component" value="Unassembled WGS sequence"/>
</dbReference>
<dbReference type="SUPFAM" id="SSF50475">
    <property type="entry name" value="FMN-binding split barrel"/>
    <property type="match status" value="1"/>
</dbReference>
<evidence type="ECO:0000313" key="4">
    <source>
        <dbReference type="EMBL" id="ETW95243.1"/>
    </source>
</evidence>
<evidence type="ECO:0000259" key="3">
    <source>
        <dbReference type="SMART" id="SM00903"/>
    </source>
</evidence>
<dbReference type="PANTHER" id="PTHR30466:SF11">
    <property type="entry name" value="FLAVIN-DEPENDENT MONOOXYGENASE, REDUCTASE SUBUNIT HSAB"/>
    <property type="match status" value="1"/>
</dbReference>
<evidence type="ECO:0000256" key="2">
    <source>
        <dbReference type="ARBA" id="ARBA00023002"/>
    </source>
</evidence>
<name>W4LAY6_ENTF1</name>
<sequence>MESLVAQALAALTTGIYVLTAGTGQHQHGMSSSWATQVSGDPVLVMAAVDQQHITHNLVVESRAFALNIVGHHSRALEDYFYSSQAKRLDNLSPFDLEAGLTGTPLLQAALASIDCKLVASHMAGDHTLFVGNVVDVRVRDTDRPLTSHDLPYIYLGGKVLFDAAHRRPIEPSS</sequence>
<feature type="domain" description="Flavin reductase like" evidence="3">
    <location>
        <begin position="9"/>
        <end position="155"/>
    </location>
</feature>
<evidence type="ECO:0000256" key="1">
    <source>
        <dbReference type="ARBA" id="ARBA00008898"/>
    </source>
</evidence>
<dbReference type="Gene3D" id="2.30.110.10">
    <property type="entry name" value="Electron Transport, Fmn-binding Protein, Chain A"/>
    <property type="match status" value="1"/>
</dbReference>
<dbReference type="Pfam" id="PF01613">
    <property type="entry name" value="Flavin_Reduct"/>
    <property type="match status" value="1"/>
</dbReference>
<comment type="similarity">
    <text evidence="1">Belongs to the non-flavoprotein flavin reductase family.</text>
</comment>
<comment type="caution">
    <text evidence="4">The sequence shown here is derived from an EMBL/GenBank/DDBJ whole genome shotgun (WGS) entry which is preliminary data.</text>
</comment>
<organism evidence="4 5">
    <name type="scientific">Entotheonella factor</name>
    <dbReference type="NCBI Taxonomy" id="1429438"/>
    <lineage>
        <taxon>Bacteria</taxon>
        <taxon>Pseudomonadati</taxon>
        <taxon>Nitrospinota/Tectimicrobiota group</taxon>
        <taxon>Candidatus Tectimicrobiota</taxon>
        <taxon>Candidatus Entotheonellia</taxon>
        <taxon>Candidatus Entotheonellales</taxon>
        <taxon>Candidatus Entotheonellaceae</taxon>
        <taxon>Candidatus Entotheonella</taxon>
    </lineage>
</organism>
<dbReference type="GO" id="GO:0010181">
    <property type="term" value="F:FMN binding"/>
    <property type="evidence" value="ECO:0007669"/>
    <property type="project" value="InterPro"/>
</dbReference>
<proteinExistence type="inferred from homology"/>